<comment type="caution">
    <text evidence="3">The sequence shown here is derived from an EMBL/GenBank/DDBJ whole genome shotgun (WGS) entry which is preliminary data.</text>
</comment>
<name>A0A1C2JH21_ACITH</name>
<dbReference type="eggNOG" id="ENOG5030STX">
    <property type="taxonomic scope" value="Bacteria"/>
</dbReference>
<dbReference type="OrthoDB" id="5297983at2"/>
<evidence type="ECO:0000313" key="5">
    <source>
        <dbReference type="Proteomes" id="UP000095008"/>
    </source>
</evidence>
<dbReference type="AlphaFoldDB" id="A0A1C2JH21"/>
<evidence type="ECO:0000313" key="4">
    <source>
        <dbReference type="Proteomes" id="UP000094893"/>
    </source>
</evidence>
<keyword evidence="5" id="KW-1185">Reference proteome</keyword>
<evidence type="ECO:0000256" key="1">
    <source>
        <dbReference type="SAM" id="Phobius"/>
    </source>
</evidence>
<feature type="transmembrane region" description="Helical" evidence="1">
    <location>
        <begin position="21"/>
        <end position="45"/>
    </location>
</feature>
<dbReference type="RefSeq" id="WP_024894541.1">
    <property type="nucleotide sequence ID" value="NZ_LWRY01000230.1"/>
</dbReference>
<keyword evidence="1" id="KW-1133">Transmembrane helix</keyword>
<evidence type="ECO:0008006" key="6">
    <source>
        <dbReference type="Google" id="ProtNLM"/>
    </source>
</evidence>
<dbReference type="EMBL" id="LWRY01000230">
    <property type="protein sequence ID" value="OCX69190.1"/>
    <property type="molecule type" value="Genomic_DNA"/>
</dbReference>
<keyword evidence="1" id="KW-0472">Membrane</keyword>
<dbReference type="Proteomes" id="UP000095008">
    <property type="component" value="Unassembled WGS sequence"/>
</dbReference>
<sequence>MIEQAKRFLFAKESEINKQEGGAILVITLVLVLVVTIAVLALMYLTQNDVLISSNMAVQSAAQEATDDGVTAVNTSLQNLPNWPEVTSPGYWYSPLPTNANGPTRPTVPPASFWSSCTGTTCASIPVQYGSFNFNVQYVMYPAGALATQIGGNEQNQTGTGPGVQSVRYYVVYVHTSRANGGGLGVTVQTILRKVQ</sequence>
<keyword evidence="1" id="KW-0812">Transmembrane</keyword>
<protein>
    <recommendedName>
        <fullName evidence="6">Pilus assembly protein PilX</fullName>
    </recommendedName>
</protein>
<dbReference type="Proteomes" id="UP000094893">
    <property type="component" value="Unassembled WGS sequence"/>
</dbReference>
<reference evidence="3 4" key="1">
    <citation type="journal article" date="2016" name="Int. J. Mol. Sci.">
        <title>Comparative genomics of the extreme acidophile Acidithiobacillus thiooxidans reveals intraspecific divergence and niche adaptation.</title>
        <authorList>
            <person name="Zhang X."/>
            <person name="Feng X."/>
            <person name="Tao J."/>
            <person name="Ma L."/>
            <person name="Xiao Y."/>
            <person name="Liang Y."/>
            <person name="Liu X."/>
            <person name="Yin H."/>
        </authorList>
    </citation>
    <scope>NUCLEOTIDE SEQUENCE [LARGE SCALE GENOMIC DNA]</scope>
    <source>
        <strain evidence="3 4">A02</strain>
        <strain evidence="2">DXS-W</strain>
    </source>
</reference>
<dbReference type="EMBL" id="LWSA01000098">
    <property type="protein sequence ID" value="OCX73657.1"/>
    <property type="molecule type" value="Genomic_DNA"/>
</dbReference>
<gene>
    <name evidence="2" type="ORF">A6M23_15690</name>
    <name evidence="3" type="ORF">A6P07_07870</name>
</gene>
<proteinExistence type="predicted"/>
<evidence type="ECO:0000313" key="3">
    <source>
        <dbReference type="EMBL" id="OCX73657.1"/>
    </source>
</evidence>
<accession>A0A1C2JH21</accession>
<organism evidence="3 4">
    <name type="scientific">Acidithiobacillus thiooxidans</name>
    <name type="common">Thiobacillus thiooxidans</name>
    <dbReference type="NCBI Taxonomy" id="930"/>
    <lineage>
        <taxon>Bacteria</taxon>
        <taxon>Pseudomonadati</taxon>
        <taxon>Pseudomonadota</taxon>
        <taxon>Acidithiobacillia</taxon>
        <taxon>Acidithiobacillales</taxon>
        <taxon>Acidithiobacillaceae</taxon>
        <taxon>Acidithiobacillus</taxon>
    </lineage>
</organism>
<evidence type="ECO:0000313" key="2">
    <source>
        <dbReference type="EMBL" id="OCX69190.1"/>
    </source>
</evidence>